<dbReference type="STRING" id="1618446.UV61_C0003G0101"/>
<evidence type="ECO:0000313" key="3">
    <source>
        <dbReference type="Proteomes" id="UP000034050"/>
    </source>
</evidence>
<feature type="domain" description="EfeO-type cupredoxin-like" evidence="1">
    <location>
        <begin position="10"/>
        <end position="116"/>
    </location>
</feature>
<comment type="caution">
    <text evidence="2">The sequence shown here is derived from an EMBL/GenBank/DDBJ whole genome shotgun (WGS) entry which is preliminary data.</text>
</comment>
<dbReference type="Proteomes" id="UP000034050">
    <property type="component" value="Unassembled WGS sequence"/>
</dbReference>
<dbReference type="SUPFAM" id="SSF49503">
    <property type="entry name" value="Cupredoxins"/>
    <property type="match status" value="1"/>
</dbReference>
<evidence type="ECO:0000313" key="2">
    <source>
        <dbReference type="EMBL" id="KKS87248.1"/>
    </source>
</evidence>
<dbReference type="InterPro" id="IPR008972">
    <property type="entry name" value="Cupredoxin"/>
</dbReference>
<name>A0A0G1FK48_9BACT</name>
<dbReference type="Gene3D" id="2.60.40.420">
    <property type="entry name" value="Cupredoxins - blue copper proteins"/>
    <property type="match status" value="1"/>
</dbReference>
<dbReference type="InterPro" id="IPR028096">
    <property type="entry name" value="EfeO_Cupredoxin"/>
</dbReference>
<dbReference type="AlphaFoldDB" id="A0A0G1FK48"/>
<accession>A0A0G1FK48</accession>
<evidence type="ECO:0000259" key="1">
    <source>
        <dbReference type="Pfam" id="PF13473"/>
    </source>
</evidence>
<reference evidence="2 3" key="1">
    <citation type="journal article" date="2015" name="Nature">
        <title>rRNA introns, odd ribosomes, and small enigmatic genomes across a large radiation of phyla.</title>
        <authorList>
            <person name="Brown C.T."/>
            <person name="Hug L.A."/>
            <person name="Thomas B.C."/>
            <person name="Sharon I."/>
            <person name="Castelle C.J."/>
            <person name="Singh A."/>
            <person name="Wilkins M.J."/>
            <person name="Williams K.H."/>
            <person name="Banfield J.F."/>
        </authorList>
    </citation>
    <scope>NUCLEOTIDE SEQUENCE [LARGE SCALE GENOMIC DNA]</scope>
</reference>
<gene>
    <name evidence="2" type="ORF">UV61_C0003G0101</name>
</gene>
<dbReference type="EMBL" id="LCFD01000003">
    <property type="protein sequence ID" value="KKS87248.1"/>
    <property type="molecule type" value="Genomic_DNA"/>
</dbReference>
<sequence>MRTLTFIIALTLLIITYILPQKAGAHSETQVIEMTADGFEPSEITVDENTTLNFVNRDGVDHWPASDIHPTHYLYPEFDPKKPIAPGDFWIFKPKKIGAWKFHDHLFPHERGVLTVTGESSETKMETSLPEAVPTKSASVPATTNPKNSFWQAVQSFFEKVLYYFVQGIGRVLGISPEPVSTTTEALPTLTSEKFKSLSPADQITELKSFASQSGAETAWKLVRETYKGVGGTSGGVHDAAHLSGQLLYEEQGFSALAACTPDFAFGCFHGFLDTAFSKDLEKLSDAESACGKLGSGVSGPVASCIHGIGHGVASLYQTSELQKALGACDGLIEAARTYCYDGVFMEFERNAAPTFYKSESPLFPCDTLAEKYMFACGRNQPQVLLRRFNKSFAEVAKICLMAKNTDFKAACVDALGFLAASTGGGIAEKVVALCQQITDQVYQAKCVRAAAGEIVFQEMPNWYVSSYQVCGSLSEAASRDCRGYIEQLMSEYGRLRPRTQGEDPDSYIASQMRICTRHGGRDDCYQKIAGFMSVEFDMRTSLEILKNNEGVPEVYARCHEVTHYLARSEYEKSKSVPQAYAQCDSTCHGGCYHGVLEAYMKEKQTDLGSDVESEFTKICGNIKDYEKPLVFYECLHGLGHAAMYITDMEVPLALTLCDSIATVELRERCYSGAFMENSSSSTSTDHPGKYVRADDPMYPCNTLSEKYLSLCYRYQSSHFSLITRQDWKAVANLCLQVPPNFRHDCFRTIGTNQVGFTQDYQIMKRNCYEMPPEFQETCVAGVIGSLAYRFVGDISKMTAFCQLVNPGHYKGCYFQIGSAVVDWSSDTQTQKRYCEAISAPQYVDWCKHLS</sequence>
<dbReference type="Pfam" id="PF13473">
    <property type="entry name" value="Cupredoxin_1"/>
    <property type="match status" value="1"/>
</dbReference>
<protein>
    <recommendedName>
        <fullName evidence="1">EfeO-type cupredoxin-like domain-containing protein</fullName>
    </recommendedName>
</protein>
<organism evidence="2 3">
    <name type="scientific">Candidatus Gottesmanbacteria bacterium GW2011_GWB1_43_11</name>
    <dbReference type="NCBI Taxonomy" id="1618446"/>
    <lineage>
        <taxon>Bacteria</taxon>
        <taxon>Candidatus Gottesmaniibacteriota</taxon>
    </lineage>
</organism>
<proteinExistence type="predicted"/>